<reference evidence="3" key="2">
    <citation type="submission" date="2021-04" db="EMBL/GenBank/DDBJ databases">
        <authorList>
            <person name="Gilroy R."/>
        </authorList>
    </citation>
    <scope>NUCLEOTIDE SEQUENCE</scope>
    <source>
        <strain evidence="3">ChiGjej4B4-7305</strain>
    </source>
</reference>
<dbReference type="PANTHER" id="PTHR37507:SF2">
    <property type="entry name" value="SPORULATION PROTEIN YDCC"/>
    <property type="match status" value="1"/>
</dbReference>
<dbReference type="EMBL" id="DXBY01000356">
    <property type="protein sequence ID" value="HIZ38276.1"/>
    <property type="molecule type" value="Genomic_DNA"/>
</dbReference>
<dbReference type="Proteomes" id="UP000824037">
    <property type="component" value="Unassembled WGS sequence"/>
</dbReference>
<keyword evidence="2" id="KW-0732">Signal</keyword>
<dbReference type="AlphaFoldDB" id="A0A9D2EJI0"/>
<gene>
    <name evidence="3" type="ORF">H9815_21065</name>
</gene>
<feature type="signal peptide" evidence="2">
    <location>
        <begin position="1"/>
        <end position="31"/>
    </location>
</feature>
<accession>A0A9D2EJI0</accession>
<feature type="region of interest" description="Disordered" evidence="1">
    <location>
        <begin position="260"/>
        <end position="279"/>
    </location>
</feature>
<evidence type="ECO:0000313" key="4">
    <source>
        <dbReference type="Proteomes" id="UP000824037"/>
    </source>
</evidence>
<name>A0A9D2EJI0_9MICO</name>
<evidence type="ECO:0000256" key="1">
    <source>
        <dbReference type="SAM" id="MobiDB-lite"/>
    </source>
</evidence>
<dbReference type="InterPro" id="IPR052944">
    <property type="entry name" value="Sporulation_related"/>
</dbReference>
<evidence type="ECO:0000256" key="2">
    <source>
        <dbReference type="SAM" id="SignalP"/>
    </source>
</evidence>
<protein>
    <submittedName>
        <fullName evidence="3">DUF2092 domain-containing protein</fullName>
    </submittedName>
</protein>
<evidence type="ECO:0000313" key="3">
    <source>
        <dbReference type="EMBL" id="HIZ38276.1"/>
    </source>
</evidence>
<dbReference type="SUPFAM" id="SSF89392">
    <property type="entry name" value="Prokaryotic lipoproteins and lipoprotein localization factors"/>
    <property type="match status" value="1"/>
</dbReference>
<sequence>MARTWTRWLPAAAVPLVVAGSIAVASTSAGADELPERSPEDVLTLLAGHEHQPLSGEFSQTSDLGLPSLPADLPGADGDTAAVLDGLELLTSDHTGRVFLGEQDQARLQLVDGFGEQNLIVNGSETWLYDSTDGTAAHATTSGGDGAEQHSGALTPEQLSEQVVAAADPSTELSVRENVQVAGRTAYDLVLTPRTQDTLVGEVSIAVDGETGLPLQVSITARGADGPAIEVGYTDLDLSAPDPDLFDFTPPADATVEEITPQARDGDQDPSGQTRPQASGTGWETVLAAPAGTADLSQVPVLTQLTSAVDGGRALSTDLLTVLITDDGRVLAGAVPLERLQAVA</sequence>
<dbReference type="PANTHER" id="PTHR37507">
    <property type="entry name" value="SPORULATION PROTEIN YDCC"/>
    <property type="match status" value="1"/>
</dbReference>
<organism evidence="3 4">
    <name type="scientific">Candidatus Ruania gallistercoris</name>
    <dbReference type="NCBI Taxonomy" id="2838746"/>
    <lineage>
        <taxon>Bacteria</taxon>
        <taxon>Bacillati</taxon>
        <taxon>Actinomycetota</taxon>
        <taxon>Actinomycetes</taxon>
        <taxon>Micrococcales</taxon>
        <taxon>Ruaniaceae</taxon>
        <taxon>Ruania</taxon>
    </lineage>
</organism>
<dbReference type="InterPro" id="IPR029046">
    <property type="entry name" value="LolA/LolB/LppX"/>
</dbReference>
<feature type="compositionally biased region" description="Polar residues" evidence="1">
    <location>
        <begin position="270"/>
        <end position="279"/>
    </location>
</feature>
<proteinExistence type="predicted"/>
<feature type="chain" id="PRO_5039021071" evidence="2">
    <location>
        <begin position="32"/>
        <end position="344"/>
    </location>
</feature>
<comment type="caution">
    <text evidence="3">The sequence shown here is derived from an EMBL/GenBank/DDBJ whole genome shotgun (WGS) entry which is preliminary data.</text>
</comment>
<reference evidence="3" key="1">
    <citation type="journal article" date="2021" name="PeerJ">
        <title>Extensive microbial diversity within the chicken gut microbiome revealed by metagenomics and culture.</title>
        <authorList>
            <person name="Gilroy R."/>
            <person name="Ravi A."/>
            <person name="Getino M."/>
            <person name="Pursley I."/>
            <person name="Horton D.L."/>
            <person name="Alikhan N.F."/>
            <person name="Baker D."/>
            <person name="Gharbi K."/>
            <person name="Hall N."/>
            <person name="Watson M."/>
            <person name="Adriaenssens E.M."/>
            <person name="Foster-Nyarko E."/>
            <person name="Jarju S."/>
            <person name="Secka A."/>
            <person name="Antonio M."/>
            <person name="Oren A."/>
            <person name="Chaudhuri R.R."/>
            <person name="La Ragione R."/>
            <person name="Hildebrand F."/>
            <person name="Pallen M.J."/>
        </authorList>
    </citation>
    <scope>NUCLEOTIDE SEQUENCE</scope>
    <source>
        <strain evidence="3">ChiGjej4B4-7305</strain>
    </source>
</reference>
<dbReference type="Gene3D" id="2.50.20.10">
    <property type="entry name" value="Lipoprotein localisation LolA/LolB/LppX"/>
    <property type="match status" value="1"/>
</dbReference>